<dbReference type="InterPro" id="IPR017469">
    <property type="entry name" value="PEP-CTERM_FemAB-rel"/>
</dbReference>
<dbReference type="OrthoDB" id="9773932at2"/>
<accession>A0A1M7S5C2</accession>
<dbReference type="Gene3D" id="3.40.630.30">
    <property type="match status" value="1"/>
</dbReference>
<feature type="domain" description="BioF2-like acetyltransferase" evidence="1">
    <location>
        <begin position="160"/>
        <end position="294"/>
    </location>
</feature>
<evidence type="ECO:0000313" key="2">
    <source>
        <dbReference type="EMBL" id="SHN53594.1"/>
    </source>
</evidence>
<evidence type="ECO:0000313" key="3">
    <source>
        <dbReference type="Proteomes" id="UP000184391"/>
    </source>
</evidence>
<gene>
    <name evidence="2" type="ORF">SAMN02745193_00980</name>
</gene>
<dbReference type="SUPFAM" id="SSF55729">
    <property type="entry name" value="Acyl-CoA N-acyltransferases (Nat)"/>
    <property type="match status" value="1"/>
</dbReference>
<dbReference type="STRING" id="198312.SAMN02745193_00980"/>
<dbReference type="RefSeq" id="WP_072673554.1">
    <property type="nucleotide sequence ID" value="NZ_FRDF01000005.1"/>
</dbReference>
<dbReference type="Pfam" id="PF13480">
    <property type="entry name" value="Acetyltransf_6"/>
    <property type="match status" value="1"/>
</dbReference>
<protein>
    <submittedName>
        <fullName evidence="2">FemAB-related protein, PEP-CTERM system-associated</fullName>
    </submittedName>
</protein>
<keyword evidence="3" id="KW-1185">Reference proteome</keyword>
<dbReference type="NCBIfam" id="TIGR03019">
    <property type="entry name" value="pepcterm_femAB"/>
    <property type="match status" value="1"/>
</dbReference>
<dbReference type="EMBL" id="FRDF01000005">
    <property type="protein sequence ID" value="SHN53594.1"/>
    <property type="molecule type" value="Genomic_DNA"/>
</dbReference>
<evidence type="ECO:0000259" key="1">
    <source>
        <dbReference type="Pfam" id="PF13480"/>
    </source>
</evidence>
<sequence length="353" mass="38181">MNAPVRTGHEVHRLDWRDAGEVRRIEGFVAEQRASLFHSPAWLRAVEAGTGQRAAGLLSERRGVVTGWLPLTEVRSALFGKALVSSGFGVGGGICAETPEAARVLARAAETHAARGGFAGIELRGGPIPQGWDCRDDRHCGFERPLAESDEAELTAIPRKARAEVRKGLGFGHRVTIGRGPGDLAAHYACYSASVRNLGTPVFPRGLFRAMLEAFGHSSDILTVWDGETPLASVLSFYHDGAVMPFWGGGVLAARAARANERMYYELMLYARRQGMTRFDFGRSKTGSGPFAFKKNWGFAPAPLTYGAWTAPGAAPRNIDPTDAGYSRKIELWKKLPLPIANTVGPWIARGLA</sequence>
<reference evidence="3" key="1">
    <citation type="submission" date="2016-12" db="EMBL/GenBank/DDBJ databases">
        <authorList>
            <person name="Varghese N."/>
            <person name="Submissions S."/>
        </authorList>
    </citation>
    <scope>NUCLEOTIDE SEQUENCE [LARGE SCALE GENOMIC DNA]</scope>
    <source>
        <strain evidence="3">DSM 11032</strain>
    </source>
</reference>
<organism evidence="2 3">
    <name type="scientific">Erythrobacter sanguineus</name>
    <dbReference type="NCBI Taxonomy" id="198312"/>
    <lineage>
        <taxon>Bacteria</taxon>
        <taxon>Pseudomonadati</taxon>
        <taxon>Pseudomonadota</taxon>
        <taxon>Alphaproteobacteria</taxon>
        <taxon>Sphingomonadales</taxon>
        <taxon>Erythrobacteraceae</taxon>
        <taxon>Erythrobacter/Porphyrobacter group</taxon>
        <taxon>Erythrobacter</taxon>
    </lineage>
</organism>
<dbReference type="InterPro" id="IPR016181">
    <property type="entry name" value="Acyl_CoA_acyltransferase"/>
</dbReference>
<dbReference type="AlphaFoldDB" id="A0A1M7S5C2"/>
<dbReference type="InterPro" id="IPR038740">
    <property type="entry name" value="BioF2-like_GNAT_dom"/>
</dbReference>
<name>A0A1M7S5C2_9SPHN</name>
<proteinExistence type="predicted"/>
<dbReference type="Proteomes" id="UP000184391">
    <property type="component" value="Unassembled WGS sequence"/>
</dbReference>